<dbReference type="Proteomes" id="UP000189452">
    <property type="component" value="Chromosome"/>
</dbReference>
<dbReference type="EMBL" id="CFOE01000108">
    <property type="protein sequence ID" value="CFE38811.1"/>
    <property type="molecule type" value="Genomic_DNA"/>
</dbReference>
<dbReference type="EMBL" id="CNFT01001437">
    <property type="protein sequence ID" value="CKT29573.1"/>
    <property type="molecule type" value="Genomic_DNA"/>
</dbReference>
<dbReference type="Proteomes" id="UP000671119">
    <property type="component" value="Unassembled WGS sequence"/>
</dbReference>
<dbReference type="EMBL" id="CHKL01000147">
    <property type="protein sequence ID" value="COW14547.1"/>
    <property type="molecule type" value="Genomic_DNA"/>
</dbReference>
<evidence type="ECO:0000313" key="13">
    <source>
        <dbReference type="Proteomes" id="UP000049023"/>
    </source>
</evidence>
<dbReference type="EMBL" id="COPH01000003">
    <property type="protein sequence ID" value="CLV54332.1"/>
    <property type="molecule type" value="Genomic_DNA"/>
</dbReference>
<dbReference type="RefSeq" id="WP_003402715.1">
    <property type="nucleotide sequence ID" value="NZ_AP017901.1"/>
</dbReference>
<dbReference type="EMBL" id="QTBD01000217">
    <property type="protein sequence ID" value="REQ48306.1"/>
    <property type="molecule type" value="Genomic_DNA"/>
</dbReference>
<protein>
    <submittedName>
        <fullName evidence="4">Transmembrane protein</fullName>
    </submittedName>
</protein>
<dbReference type="EMBL" id="CNFU01001148">
    <property type="protein sequence ID" value="CKT09266.1"/>
    <property type="molecule type" value="Genomic_DNA"/>
</dbReference>
<reference evidence="7 19" key="8">
    <citation type="submission" date="2021-03" db="EMBL/GenBank/DDBJ databases">
        <title>Whole Genome Sequencing of Mycobacterium tuberculosis clinical isolates from Arunachal Pradesh, India.</title>
        <authorList>
            <person name="Singh S."/>
            <person name="Mudliar S.R."/>
            <person name="Kulsum U."/>
            <person name="Rufai S.B."/>
            <person name="Singh P.K."/>
            <person name="Umpo M."/>
            <person name="Nyori M."/>
        </authorList>
    </citation>
    <scope>NUCLEOTIDE SEQUENCE [LARGE SCALE GENOMIC DNA]</scope>
    <source>
        <strain evidence="7 19">OMICS/BPL/0142/20/SP</strain>
    </source>
</reference>
<dbReference type="Proteomes" id="UP000048289">
    <property type="component" value="Unassembled WGS sequence"/>
</dbReference>
<dbReference type="GeneID" id="45424478"/>
<reference evidence="8 16" key="5">
    <citation type="submission" date="2017-02" db="EMBL/GenBank/DDBJ databases">
        <title>Protein polymorphisms may explain contrasting epidemiological fitness of two variants of a multidrug-resistant Mycobacterium tuberculosis strain.</title>
        <authorList>
            <person name="Bigi M.M."/>
            <person name="Lopez B."/>
            <person name="Blanco F.C."/>
            <person name="Sasiain M.C."/>
            <person name="De La Barrera S."/>
            <person name="Ritacco V."/>
            <person name="Bigi F."/>
            <person name="Soria M.A."/>
        </authorList>
    </citation>
    <scope>NUCLEOTIDE SEQUENCE [LARGE SCALE GENOMIC DNA]</scope>
    <source>
        <strain evidence="8 16">6548</strain>
    </source>
</reference>
<evidence type="ECO:0000256" key="1">
    <source>
        <dbReference type="SAM" id="Phobius"/>
    </source>
</evidence>
<evidence type="ECO:0000313" key="3">
    <source>
        <dbReference type="EMBL" id="CKT09266.1"/>
    </source>
</evidence>
<evidence type="ECO:0000313" key="6">
    <source>
        <dbReference type="EMBL" id="COW14547.1"/>
    </source>
</evidence>
<dbReference type="Proteomes" id="UP000050164">
    <property type="component" value="Unassembled WGS sequence"/>
</dbReference>
<evidence type="ECO:0000313" key="10">
    <source>
        <dbReference type="EMBL" id="VCU48746.1"/>
    </source>
</evidence>
<reference evidence="9" key="6">
    <citation type="submission" date="2018-07" db="EMBL/GenBank/DDBJ databases">
        <authorList>
            <person name="Shah S."/>
            <person name="Brown T."/>
            <person name="Auld S."/>
            <person name="Bratton K."/>
            <person name="Narechania A."/>
            <person name="Mathema B."/>
            <person name="Gandhi N."/>
        </authorList>
    </citation>
    <scope>NUCLEOTIDE SEQUENCE</scope>
    <source>
        <strain evidence="9">32301_S10</strain>
    </source>
</reference>
<sequence>MIARYRAGAELFLACAALAGSAASWSRTRSTVAVAPVIDGQPVTLSVVYHPQPLVLTLLLATIAGVLSVVGTARLRRARAGLNAHPDGLNQRPPGGWCH</sequence>
<organism evidence="4 15">
    <name type="scientific">Mycobacterium tuberculosis</name>
    <dbReference type="NCBI Taxonomy" id="1773"/>
    <lineage>
        <taxon>Bacteria</taxon>
        <taxon>Bacillati</taxon>
        <taxon>Actinomycetota</taxon>
        <taxon>Actinomycetes</taxon>
        <taxon>Mycobacteriales</taxon>
        <taxon>Mycobacteriaceae</taxon>
        <taxon>Mycobacterium</taxon>
        <taxon>Mycobacterium tuberculosis complex</taxon>
    </lineage>
</organism>
<evidence type="ECO:0000313" key="15">
    <source>
        <dbReference type="Proteomes" id="UP000050164"/>
    </source>
</evidence>
<evidence type="ECO:0000313" key="11">
    <source>
        <dbReference type="Proteomes" id="UP000048289"/>
    </source>
</evidence>
<reference evidence="5 14" key="2">
    <citation type="submission" date="2015-03" db="EMBL/GenBank/DDBJ databases">
        <authorList>
            <consortium name="Pathogen Informatics"/>
            <person name="Murphy D."/>
        </authorList>
    </citation>
    <scope>NUCLEOTIDE SEQUENCE [LARGE SCALE GENOMIC DNA]</scope>
    <source>
        <strain evidence="5 14">0268S</strain>
    </source>
</reference>
<gene>
    <name evidence="8" type="ORF">A4S10_00545</name>
    <name evidence="10" type="ORF">DKC2_0549</name>
    <name evidence="9" type="ORF">DSJ38_19210</name>
    <name evidence="2" type="ORF">ERS007681_01179</name>
    <name evidence="6" type="ORF">ERS007741_01624</name>
    <name evidence="4" type="ORF">ERS027659_04213</name>
    <name evidence="3" type="ORF">ERS027661_03923</name>
    <name evidence="5" type="ORF">ERS094118_00427</name>
    <name evidence="7" type="ORF">J8J21_19405</name>
</gene>
<reference evidence="11 12" key="1">
    <citation type="submission" date="2015-03" db="EMBL/GenBank/DDBJ databases">
        <authorList>
            <consortium name="Pathogen Informatics"/>
        </authorList>
    </citation>
    <scope>NUCLEOTIDE SEQUENCE [LARGE SCALE GENOMIC DNA]</scope>
    <source>
        <strain evidence="4 15">Bir 185</strain>
        <strain evidence="3 13">Bir 187</strain>
        <strain evidence="2 11">G09901357</strain>
        <strain evidence="6 12">P00601463</strain>
    </source>
</reference>
<dbReference type="OMA" id="WLASISM"/>
<keyword evidence="1" id="KW-1133">Transmembrane helix</keyword>
<evidence type="ECO:0000313" key="4">
    <source>
        <dbReference type="EMBL" id="CKT29573.1"/>
    </source>
</evidence>
<evidence type="ECO:0000313" key="8">
    <source>
        <dbReference type="EMBL" id="OMH58396.1"/>
    </source>
</evidence>
<dbReference type="Proteomes" id="UP000300237">
    <property type="component" value="Chromosome"/>
</dbReference>
<dbReference type="Proteomes" id="UP000256381">
    <property type="component" value="Unassembled WGS sequence"/>
</dbReference>
<dbReference type="AlphaFoldDB" id="A0A045HUA6"/>
<name>A0A045HUA6_MYCTX</name>
<evidence type="ECO:0000313" key="5">
    <source>
        <dbReference type="EMBL" id="CLV54332.1"/>
    </source>
</evidence>
<reference evidence="8 16" key="3">
    <citation type="submission" date="2016-04" db="EMBL/GenBank/DDBJ databases">
        <authorList>
            <person name="Bigi M."/>
            <person name="Bigi F."/>
            <person name="Soria M.A."/>
        </authorList>
    </citation>
    <scope>NUCLEOTIDE SEQUENCE [LARGE SCALE GENOMIC DNA]</scope>
    <source>
        <strain evidence="8 16">6548</strain>
    </source>
</reference>
<evidence type="ECO:0000313" key="19">
    <source>
        <dbReference type="Proteomes" id="UP000671119"/>
    </source>
</evidence>
<dbReference type="Proteomes" id="UP000048600">
    <property type="component" value="Unassembled WGS sequence"/>
</dbReference>
<evidence type="ECO:0000313" key="16">
    <source>
        <dbReference type="Proteomes" id="UP000189452"/>
    </source>
</evidence>
<evidence type="ECO:0000313" key="12">
    <source>
        <dbReference type="Proteomes" id="UP000048600"/>
    </source>
</evidence>
<dbReference type="Proteomes" id="UP000050139">
    <property type="component" value="Unassembled WGS sequence"/>
</dbReference>
<evidence type="ECO:0000313" key="18">
    <source>
        <dbReference type="Proteomes" id="UP000300237"/>
    </source>
</evidence>
<keyword evidence="1 4" id="KW-0812">Transmembrane</keyword>
<evidence type="ECO:0000313" key="7">
    <source>
        <dbReference type="EMBL" id="MBP0685229.1"/>
    </source>
</evidence>
<proteinExistence type="predicted"/>
<evidence type="ECO:0000313" key="14">
    <source>
        <dbReference type="Proteomes" id="UP000050139"/>
    </source>
</evidence>
<evidence type="ECO:0000313" key="2">
    <source>
        <dbReference type="EMBL" id="CFE38811.1"/>
    </source>
</evidence>
<dbReference type="EMBL" id="LR027516">
    <property type="protein sequence ID" value="VCU48746.1"/>
    <property type="molecule type" value="Genomic_DNA"/>
</dbReference>
<evidence type="ECO:0000313" key="17">
    <source>
        <dbReference type="Proteomes" id="UP000256381"/>
    </source>
</evidence>
<dbReference type="EMBL" id="JAGIZI010000043">
    <property type="protein sequence ID" value="MBP0685229.1"/>
    <property type="molecule type" value="Genomic_DNA"/>
</dbReference>
<reference evidence="9 17" key="4">
    <citation type="journal article" date="2017" name="N. Engl. J. Med.">
        <title>Transmission of Extensively Drug-Resistant Tuberculosis in South Africa.</title>
        <authorList>
            <person name="Shah N.S."/>
            <person name="Auld S.C."/>
            <person name="Brust J.C."/>
            <person name="Mathema B."/>
            <person name="Ismail N."/>
            <person name="Moodley P."/>
            <person name="Mlisana K."/>
            <person name="Allana S."/>
            <person name="Campbell A."/>
            <person name="Mthiyane T."/>
            <person name="Morris N."/>
            <person name="Mpangase P."/>
            <person name="van der Meulen H."/>
            <person name="Omar S.V."/>
            <person name="Brown T.S."/>
            <person name="Narechania A."/>
            <person name="Shaskina E."/>
            <person name="Kapwata T."/>
            <person name="Kreiswirth B."/>
            <person name="Gandhi N.R."/>
        </authorList>
    </citation>
    <scope>NUCLEOTIDE SEQUENCE [LARGE SCALE GENOMIC DNA]</scope>
    <source>
        <strain evidence="9 17">32301_S10</strain>
    </source>
</reference>
<dbReference type="EMBL" id="LWDQ01000001">
    <property type="protein sequence ID" value="OMH58396.1"/>
    <property type="molecule type" value="Genomic_DNA"/>
</dbReference>
<reference evidence="10 18" key="7">
    <citation type="submission" date="2018-08" db="EMBL/GenBank/DDBJ databases">
        <authorList>
            <person name="Fokvardsen B D."/>
            <person name="Norman A."/>
        </authorList>
    </citation>
    <scope>NUCLEOTIDE SEQUENCE [LARGE SCALE GENOMIC DNA]</scope>
    <source>
        <strain evidence="10 18">DKC2</strain>
    </source>
</reference>
<keyword evidence="1" id="KW-0472">Membrane</keyword>
<feature type="transmembrane region" description="Helical" evidence="1">
    <location>
        <begin position="54"/>
        <end position="73"/>
    </location>
</feature>
<dbReference type="Proteomes" id="UP000049023">
    <property type="component" value="Unassembled WGS sequence"/>
</dbReference>
<evidence type="ECO:0000313" key="9">
    <source>
        <dbReference type="EMBL" id="REQ48306.1"/>
    </source>
</evidence>
<accession>A0A045HUA6</accession>